<comment type="caution">
    <text evidence="1">The sequence shown here is derived from an EMBL/GenBank/DDBJ whole genome shotgun (WGS) entry which is preliminary data.</text>
</comment>
<accession>K1L0L0</accession>
<reference evidence="1 2" key="1">
    <citation type="journal article" date="2012" name="J. Bacteriol.">
        <title>Draft Genome Sequence of Bacillus isronensis Strain B3W22, Isolated from the Upper Atmosphere.</title>
        <authorList>
            <person name="Shivaji S."/>
            <person name="Ara S."/>
            <person name="Singh S.K."/>
            <person name="Bandi S."/>
            <person name="Singh A."/>
            <person name="Pinnaka A.K."/>
        </authorList>
    </citation>
    <scope>NUCLEOTIDE SEQUENCE [LARGE SCALE GENOMIC DNA]</scope>
    <source>
        <strain evidence="1 2">B3W22</strain>
    </source>
</reference>
<dbReference type="NCBIfam" id="TIGR03238">
    <property type="entry name" value="dnd_assoc_3"/>
    <property type="match status" value="1"/>
</dbReference>
<dbReference type="AlphaFoldDB" id="K1L0L0"/>
<proteinExistence type="predicted"/>
<keyword evidence="2" id="KW-1185">Reference proteome</keyword>
<dbReference type="PATRIC" id="fig|1224748.3.peg.1620"/>
<dbReference type="InterPro" id="IPR017647">
    <property type="entry name" value="Dnd_assoc_3"/>
</dbReference>
<sequence>MERYFLNFLHNSAPKAAINAKQMENLFFTDSSSALAKARLFIEEIIKSIWVLEKLDLESHDYRNLSDRINYLYRQECFESTINNAFHFIRKVGNDAVHVSDANGNMQQAYAAHKEMYNIAKWYIEFYTTEEIIIPPYEQPQLPRVQEIPEDLIKEKMEELLKTMIGKETAATTLTDEIKEEAREQAENELKHTFEEHSDNYLVREIGKLRISAAEAVENASSFSAFKNYLHVNRPIQEKVEEILQSRFKQDSNLILLSGSVGDGKSHLLAYLNQHLNNMMGQYKVFNDATESFSPSKTALETLEEILKGFSDQHIHESNEKVIIAINLGVLNNFVNREHNEYTYNHLKMFIEKSELFSSKILTHAEDGPFDLVSFADYQMFELTPNGAESNYFETLLQKICARREENPFYLAYKKDLENGKKTIIHENYEFLSNEFVQKQVVQIIIKVILQFKHSVSSRHFLNFVADILIPHDFKDSIVLKESDRLAQTLPHLLFNSIDRSQLLDYARLVNPLHSRVQVIDELLVTLNTLTDWEVLIEERIGNEIAKDWLRPFTDYADGEEILEFLINQVVNTLYLTSEGFAKQCSDIVYQQYLDYLYNFNKNAKPKIREFYKNFKTTLFNWKGSPISEYIYLDISENDFAVAQKLKLNPRLENVDERHESKLQTFKQNISVVFSDSDKKNFVSLDIDFALFQLLVKVEQGYRPNKKDEEDATTFIEFLEKLMNYGNKKDEVIIDFIAENKKYRLLNDEFEDQGFIFEKVD</sequence>
<dbReference type="Proteomes" id="UP000004738">
    <property type="component" value="Unassembled WGS sequence"/>
</dbReference>
<name>K1L0L0_9BACL</name>
<gene>
    <name evidence="1" type="ORF">B857_01628</name>
</gene>
<evidence type="ECO:0000313" key="1">
    <source>
        <dbReference type="EMBL" id="EKB45677.1"/>
    </source>
</evidence>
<dbReference type="RefSeq" id="WP_008405465.1">
    <property type="nucleotide sequence ID" value="NZ_AMCK01000006.1"/>
</dbReference>
<dbReference type="EMBL" id="AMCK01000006">
    <property type="protein sequence ID" value="EKB45677.1"/>
    <property type="molecule type" value="Genomic_DNA"/>
</dbReference>
<organism evidence="1 2">
    <name type="scientific">Solibacillus isronensis B3W22</name>
    <dbReference type="NCBI Taxonomy" id="1224748"/>
    <lineage>
        <taxon>Bacteria</taxon>
        <taxon>Bacillati</taxon>
        <taxon>Bacillota</taxon>
        <taxon>Bacilli</taxon>
        <taxon>Bacillales</taxon>
        <taxon>Caryophanaceae</taxon>
        <taxon>Solibacillus</taxon>
    </lineage>
</organism>
<protein>
    <submittedName>
        <fullName evidence="1">Type I restriction enzyme EcoKI subunit R</fullName>
    </submittedName>
</protein>
<evidence type="ECO:0000313" key="2">
    <source>
        <dbReference type="Proteomes" id="UP000004738"/>
    </source>
</evidence>